<keyword evidence="3" id="KW-1185">Reference proteome</keyword>
<evidence type="ECO:0000256" key="1">
    <source>
        <dbReference type="SAM" id="MobiDB-lite"/>
    </source>
</evidence>
<dbReference type="InParanoid" id="A0A401H2X7"/>
<organism evidence="2 3">
    <name type="scientific">Sparassis crispa</name>
    <dbReference type="NCBI Taxonomy" id="139825"/>
    <lineage>
        <taxon>Eukaryota</taxon>
        <taxon>Fungi</taxon>
        <taxon>Dikarya</taxon>
        <taxon>Basidiomycota</taxon>
        <taxon>Agaricomycotina</taxon>
        <taxon>Agaricomycetes</taxon>
        <taxon>Polyporales</taxon>
        <taxon>Sparassidaceae</taxon>
        <taxon>Sparassis</taxon>
    </lineage>
</organism>
<gene>
    <name evidence="2" type="ORF">SCP_1402010</name>
</gene>
<reference evidence="2 3" key="1">
    <citation type="journal article" date="2018" name="Sci. Rep.">
        <title>Genome sequence of the cauliflower mushroom Sparassis crispa (Hanabiratake) and its association with beneficial usage.</title>
        <authorList>
            <person name="Kiyama R."/>
            <person name="Furutani Y."/>
            <person name="Kawaguchi K."/>
            <person name="Nakanishi T."/>
        </authorList>
    </citation>
    <scope>NUCLEOTIDE SEQUENCE [LARGE SCALE GENOMIC DNA]</scope>
</reference>
<dbReference type="RefSeq" id="XP_027619709.1">
    <property type="nucleotide sequence ID" value="XM_027763908.1"/>
</dbReference>
<comment type="caution">
    <text evidence="2">The sequence shown here is derived from an EMBL/GenBank/DDBJ whole genome shotgun (WGS) entry which is preliminary data.</text>
</comment>
<protein>
    <submittedName>
        <fullName evidence="2">Uncharacterized protein</fullName>
    </submittedName>
</protein>
<dbReference type="GeneID" id="38785713"/>
<dbReference type="Proteomes" id="UP000287166">
    <property type="component" value="Unassembled WGS sequence"/>
</dbReference>
<proteinExistence type="predicted"/>
<evidence type="ECO:0000313" key="3">
    <source>
        <dbReference type="Proteomes" id="UP000287166"/>
    </source>
</evidence>
<feature type="region of interest" description="Disordered" evidence="1">
    <location>
        <begin position="300"/>
        <end position="321"/>
    </location>
</feature>
<name>A0A401H2X7_9APHY</name>
<sequence>MLQGFLSFIQSAISSTISSTLTLIYAQPEVNKLISKDVKLTGKDDLTNKYKHRHVQALLASTNTKNDHWMAVEFAALNALLPCNPKTSRWYCPHPIRPDAVSDILSESAPFETVLFDSSPGGIAGSFWDGLVQAGQDLSSEDTLVVALIGAQPWGSSYKLSPEGQDILSAADFIAGFENFKCKIVFIIPCGDAGHWRRPRWTVLTVAESTGEPHVFTDIYRTLHGQHPICPGSSSGSLDSPRGELSVGHSIVPNVKGTREVIDIFEWFDDLKDGDLPSCTSIHLEIASYREYAARGEGVQGMSNRSRAGPSAAQSRAIANE</sequence>
<accession>A0A401H2X7</accession>
<dbReference type="AlphaFoldDB" id="A0A401H2X7"/>
<evidence type="ECO:0000313" key="2">
    <source>
        <dbReference type="EMBL" id="GBE88796.1"/>
    </source>
</evidence>
<dbReference type="EMBL" id="BFAD01000014">
    <property type="protein sequence ID" value="GBE88796.1"/>
    <property type="molecule type" value="Genomic_DNA"/>
</dbReference>